<protein>
    <recommendedName>
        <fullName evidence="4">60S ribosomal protein L18a-like protein</fullName>
    </recommendedName>
</protein>
<keyword evidence="1" id="KW-1133">Transmembrane helix</keyword>
<dbReference type="EMBL" id="AUSU01004626">
    <property type="protein sequence ID" value="EPS64766.1"/>
    <property type="molecule type" value="Genomic_DNA"/>
</dbReference>
<dbReference type="PANTHER" id="PTHR46666:SF2">
    <property type="entry name" value="60S RIBOSOMAL L18A-LIKE PROTEIN"/>
    <property type="match status" value="1"/>
</dbReference>
<sequence>DSDATVKEGSGRIPLELIRSIANKHLNFLRSSTRLFSSSRGNCNHKPLPCYGAGPEKSRYSAMKDENNASQLGLYDQPLPCYGCGIGWFSFVVGFVCPPMWYYATVLYFVNHWGKDPRERSGLAASAIAALACTLMLLIVLLLILI</sequence>
<reference evidence="2 3" key="1">
    <citation type="journal article" date="2013" name="BMC Genomics">
        <title>The miniature genome of a carnivorous plant Genlisea aurea contains a low number of genes and short non-coding sequences.</title>
        <authorList>
            <person name="Leushkin E.V."/>
            <person name="Sutormin R.A."/>
            <person name="Nabieva E.R."/>
            <person name="Penin A.A."/>
            <person name="Kondrashov A.S."/>
            <person name="Logacheva M.D."/>
        </authorList>
    </citation>
    <scope>NUCLEOTIDE SEQUENCE [LARGE SCALE GENOMIC DNA]</scope>
</reference>
<feature type="transmembrane region" description="Helical" evidence="1">
    <location>
        <begin position="86"/>
        <end position="110"/>
    </location>
</feature>
<feature type="non-terminal residue" evidence="2">
    <location>
        <position position="1"/>
    </location>
</feature>
<keyword evidence="1" id="KW-0472">Membrane</keyword>
<name>S8CJC9_9LAMI</name>
<dbReference type="OrthoDB" id="1922941at2759"/>
<gene>
    <name evidence="2" type="ORF">M569_10019</name>
</gene>
<proteinExistence type="predicted"/>
<keyword evidence="1" id="KW-0812">Transmembrane</keyword>
<feature type="non-terminal residue" evidence="2">
    <location>
        <position position="146"/>
    </location>
</feature>
<dbReference type="PANTHER" id="PTHR46666">
    <property type="entry name" value="60S RIBOSOMAL L18A-LIKE PROTEIN"/>
    <property type="match status" value="1"/>
</dbReference>
<keyword evidence="3" id="KW-1185">Reference proteome</keyword>
<organism evidence="2 3">
    <name type="scientific">Genlisea aurea</name>
    <dbReference type="NCBI Taxonomy" id="192259"/>
    <lineage>
        <taxon>Eukaryota</taxon>
        <taxon>Viridiplantae</taxon>
        <taxon>Streptophyta</taxon>
        <taxon>Embryophyta</taxon>
        <taxon>Tracheophyta</taxon>
        <taxon>Spermatophyta</taxon>
        <taxon>Magnoliopsida</taxon>
        <taxon>eudicotyledons</taxon>
        <taxon>Gunneridae</taxon>
        <taxon>Pentapetalae</taxon>
        <taxon>asterids</taxon>
        <taxon>lamiids</taxon>
        <taxon>Lamiales</taxon>
        <taxon>Lentibulariaceae</taxon>
        <taxon>Genlisea</taxon>
    </lineage>
</organism>
<evidence type="ECO:0000256" key="1">
    <source>
        <dbReference type="SAM" id="Phobius"/>
    </source>
</evidence>
<dbReference type="AlphaFoldDB" id="S8CJC9"/>
<accession>S8CJC9</accession>
<evidence type="ECO:0000313" key="3">
    <source>
        <dbReference type="Proteomes" id="UP000015453"/>
    </source>
</evidence>
<comment type="caution">
    <text evidence="2">The sequence shown here is derived from an EMBL/GenBank/DDBJ whole genome shotgun (WGS) entry which is preliminary data.</text>
</comment>
<feature type="transmembrane region" description="Helical" evidence="1">
    <location>
        <begin position="122"/>
        <end position="145"/>
    </location>
</feature>
<dbReference type="Proteomes" id="UP000015453">
    <property type="component" value="Unassembled WGS sequence"/>
</dbReference>
<evidence type="ECO:0008006" key="4">
    <source>
        <dbReference type="Google" id="ProtNLM"/>
    </source>
</evidence>
<evidence type="ECO:0000313" key="2">
    <source>
        <dbReference type="EMBL" id="EPS64766.1"/>
    </source>
</evidence>